<evidence type="ECO:0000256" key="1">
    <source>
        <dbReference type="SAM" id="MobiDB-lite"/>
    </source>
</evidence>
<sequence>MFQGGFAMREYIPELIPKIIEALLDEAVDTKREVAIATLGQLVQSTCYVIAPCNEYPQLPSLLLKLLNGEPGWSTRWELLRVLGLMCALHPHVHKRNQQSLKGPLNDGTRTTNDVGPHIQSNDELPMDL</sequence>
<keyword evidence="4" id="KW-1185">Reference proteome</keyword>
<evidence type="ECO:0000313" key="3">
    <source>
        <dbReference type="EMBL" id="CAI9264642.1"/>
    </source>
</evidence>
<protein>
    <recommendedName>
        <fullName evidence="2">Serine/threonine-protein kinase mTOR domain-containing protein</fullName>
    </recommendedName>
</protein>
<dbReference type="AlphaFoldDB" id="A0AA35VNZ0"/>
<reference evidence="3" key="1">
    <citation type="submission" date="2023-04" db="EMBL/GenBank/DDBJ databases">
        <authorList>
            <person name="Vijverberg K."/>
            <person name="Xiong W."/>
            <person name="Schranz E."/>
        </authorList>
    </citation>
    <scope>NUCLEOTIDE SEQUENCE</scope>
</reference>
<evidence type="ECO:0000313" key="4">
    <source>
        <dbReference type="Proteomes" id="UP001177003"/>
    </source>
</evidence>
<accession>A0AA35VNZ0</accession>
<organism evidence="3 4">
    <name type="scientific">Lactuca saligna</name>
    <name type="common">Willowleaf lettuce</name>
    <dbReference type="NCBI Taxonomy" id="75948"/>
    <lineage>
        <taxon>Eukaryota</taxon>
        <taxon>Viridiplantae</taxon>
        <taxon>Streptophyta</taxon>
        <taxon>Embryophyta</taxon>
        <taxon>Tracheophyta</taxon>
        <taxon>Spermatophyta</taxon>
        <taxon>Magnoliopsida</taxon>
        <taxon>eudicotyledons</taxon>
        <taxon>Gunneridae</taxon>
        <taxon>Pentapetalae</taxon>
        <taxon>asterids</taxon>
        <taxon>campanulids</taxon>
        <taxon>Asterales</taxon>
        <taxon>Asteraceae</taxon>
        <taxon>Cichorioideae</taxon>
        <taxon>Cichorieae</taxon>
        <taxon>Lactucinae</taxon>
        <taxon>Lactuca</taxon>
    </lineage>
</organism>
<feature type="domain" description="Serine/threonine-protein kinase mTOR" evidence="2">
    <location>
        <begin position="49"/>
        <end position="104"/>
    </location>
</feature>
<proteinExistence type="predicted"/>
<dbReference type="InterPro" id="IPR016024">
    <property type="entry name" value="ARM-type_fold"/>
</dbReference>
<name>A0AA35VNZ0_LACSI</name>
<feature type="region of interest" description="Disordered" evidence="1">
    <location>
        <begin position="97"/>
        <end position="129"/>
    </location>
</feature>
<feature type="compositionally biased region" description="Polar residues" evidence="1">
    <location>
        <begin position="108"/>
        <end position="123"/>
    </location>
</feature>
<dbReference type="Gene3D" id="1.25.10.10">
    <property type="entry name" value="Leucine-rich Repeat Variant"/>
    <property type="match status" value="1"/>
</dbReference>
<dbReference type="Proteomes" id="UP001177003">
    <property type="component" value="Chromosome 0"/>
</dbReference>
<evidence type="ECO:0000259" key="2">
    <source>
        <dbReference type="Pfam" id="PF11865"/>
    </source>
</evidence>
<dbReference type="InterPro" id="IPR024585">
    <property type="entry name" value="mTOR_dom"/>
</dbReference>
<gene>
    <name evidence="3" type="ORF">LSALG_LOCUS5282</name>
</gene>
<dbReference type="SUPFAM" id="SSF48371">
    <property type="entry name" value="ARM repeat"/>
    <property type="match status" value="1"/>
</dbReference>
<dbReference type="InterPro" id="IPR011989">
    <property type="entry name" value="ARM-like"/>
</dbReference>
<dbReference type="Pfam" id="PF11865">
    <property type="entry name" value="mTOR_dom"/>
    <property type="match status" value="1"/>
</dbReference>
<dbReference type="EMBL" id="OX465086">
    <property type="protein sequence ID" value="CAI9264642.1"/>
    <property type="molecule type" value="Genomic_DNA"/>
</dbReference>